<feature type="binding site" evidence="2">
    <location>
        <position position="86"/>
    </location>
    <ligand>
        <name>Fe cation</name>
        <dbReference type="ChEBI" id="CHEBI:24875"/>
        <label>1</label>
    </ligand>
</feature>
<protein>
    <submittedName>
        <fullName evidence="4">Ribonucleotide-diphosphate reductase subunit beta</fullName>
        <ecNumber evidence="4">1.17.4.1</ecNumber>
    </submittedName>
</protein>
<dbReference type="Proteomes" id="UP001595846">
    <property type="component" value="Unassembled WGS sequence"/>
</dbReference>
<dbReference type="InterPro" id="IPR000358">
    <property type="entry name" value="RNR_small_fam"/>
</dbReference>
<feature type="binding site" evidence="2">
    <location>
        <position position="227"/>
    </location>
    <ligand>
        <name>Fe cation</name>
        <dbReference type="ChEBI" id="CHEBI:24875"/>
        <label>2</label>
    </ligand>
</feature>
<name>A0ABD5NPP6_9EURY</name>
<dbReference type="PANTHER" id="PTHR23409">
    <property type="entry name" value="RIBONUCLEOSIDE-DIPHOSPHATE REDUCTASE SMALL CHAIN"/>
    <property type="match status" value="1"/>
</dbReference>
<dbReference type="InterPro" id="IPR009078">
    <property type="entry name" value="Ferritin-like_SF"/>
</dbReference>
<dbReference type="NCBIfam" id="NF007186">
    <property type="entry name" value="PRK09614.1-5"/>
    <property type="match status" value="1"/>
</dbReference>
<dbReference type="GO" id="GO:0004748">
    <property type="term" value="F:ribonucleoside-diphosphate reductase activity, thioredoxin disulfide as acceptor"/>
    <property type="evidence" value="ECO:0007669"/>
    <property type="project" value="UniProtKB-EC"/>
</dbReference>
<accession>A0ABD5NPP6</accession>
<keyword evidence="4" id="KW-0560">Oxidoreductase</keyword>
<dbReference type="NCBIfam" id="NF005550">
    <property type="entry name" value="PRK07209.1"/>
    <property type="match status" value="1"/>
</dbReference>
<dbReference type="CDD" id="cd01049">
    <property type="entry name" value="RNRR2"/>
    <property type="match status" value="1"/>
</dbReference>
<evidence type="ECO:0000313" key="5">
    <source>
        <dbReference type="Proteomes" id="UP001595846"/>
    </source>
</evidence>
<evidence type="ECO:0000256" key="1">
    <source>
        <dbReference type="ARBA" id="ARBA00009303"/>
    </source>
</evidence>
<dbReference type="SUPFAM" id="SSF47240">
    <property type="entry name" value="Ferritin-like"/>
    <property type="match status" value="1"/>
</dbReference>
<comment type="caution">
    <text evidence="4">The sequence shown here is derived from an EMBL/GenBank/DDBJ whole genome shotgun (WGS) entry which is preliminary data.</text>
</comment>
<dbReference type="AlphaFoldDB" id="A0ABD5NPP6"/>
<dbReference type="RefSeq" id="WP_256534057.1">
    <property type="nucleotide sequence ID" value="NZ_CP101824.1"/>
</dbReference>
<feature type="binding site" evidence="2">
    <location>
        <position position="190"/>
    </location>
    <ligand>
        <name>Fe cation</name>
        <dbReference type="ChEBI" id="CHEBI:24875"/>
        <label>2</label>
    </ligand>
</feature>
<dbReference type="Gene3D" id="1.10.620.20">
    <property type="entry name" value="Ribonucleotide Reductase, subunit A"/>
    <property type="match status" value="1"/>
</dbReference>
<keyword evidence="3" id="KW-0812">Transmembrane</keyword>
<dbReference type="InterPro" id="IPR033909">
    <property type="entry name" value="RNR_small"/>
</dbReference>
<gene>
    <name evidence="4" type="ORF">ACFOUR_10645</name>
</gene>
<dbReference type="EMBL" id="JBHSAQ010000007">
    <property type="protein sequence ID" value="MFC3958821.1"/>
    <property type="molecule type" value="Genomic_DNA"/>
</dbReference>
<reference evidence="4 5" key="1">
    <citation type="journal article" date="2019" name="Int. J. Syst. Evol. Microbiol.">
        <title>The Global Catalogue of Microorganisms (GCM) 10K type strain sequencing project: providing services to taxonomists for standard genome sequencing and annotation.</title>
        <authorList>
            <consortium name="The Broad Institute Genomics Platform"/>
            <consortium name="The Broad Institute Genome Sequencing Center for Infectious Disease"/>
            <person name="Wu L."/>
            <person name="Ma J."/>
        </authorList>
    </citation>
    <scope>NUCLEOTIDE SEQUENCE [LARGE SCALE GENOMIC DNA]</scope>
    <source>
        <strain evidence="4 5">IBRC-M 10256</strain>
    </source>
</reference>
<keyword evidence="3" id="KW-1133">Transmembrane helix</keyword>
<feature type="binding site" evidence="2">
    <location>
        <position position="117"/>
    </location>
    <ligand>
        <name>Fe cation</name>
        <dbReference type="ChEBI" id="CHEBI:24875"/>
        <label>2</label>
    </ligand>
</feature>
<keyword evidence="5" id="KW-1185">Reference proteome</keyword>
<dbReference type="Pfam" id="PF00268">
    <property type="entry name" value="Ribonuc_red_sm"/>
    <property type="match status" value="1"/>
</dbReference>
<sequence length="343" mass="39509">MTAPPATRRTCQHMTLINTDDQHDPNKILPIDYDWAREYYVAGVNNNWVPEEIPMQDDVSQWNDDTLSDAERQLVEWNLGFFSTAESLTANNIVLALYEYVTAPECRQYLLRQAYEEAIHTDTFIYCCDSLGFDPEYLYGMYDRVPSIAEKDAFVVDLTQSIDDADFTIETADDVRAFLRDLIGFYVIMEGIFFYAGFAMMLGLKRRNRMVGIGQQFEYILRDESLHVGFGVDLIDQIRVENPDVWTAEFEAEVADLIAEAVDLEQIYATEACPGDVLGMSATQFAEYVEYVADRRLTQLDMDTQYGTENPFPWLSEQVDLNKEKNFFETQVTEYRSGASLDW</sequence>
<keyword evidence="2" id="KW-0408">Iron</keyword>
<feature type="binding site" evidence="2">
    <location>
        <position position="120"/>
    </location>
    <ligand>
        <name>Fe cation</name>
        <dbReference type="ChEBI" id="CHEBI:24875"/>
        <label>1</label>
    </ligand>
</feature>
<keyword evidence="2" id="KW-0479">Metal-binding</keyword>
<dbReference type="PIRSF" id="PIRSF000355">
    <property type="entry name" value="NrdB"/>
    <property type="match status" value="1"/>
</dbReference>
<evidence type="ECO:0000313" key="4">
    <source>
        <dbReference type="EMBL" id="MFC3958821.1"/>
    </source>
</evidence>
<feature type="binding site" evidence="2">
    <location>
        <position position="117"/>
    </location>
    <ligand>
        <name>Fe cation</name>
        <dbReference type="ChEBI" id="CHEBI:24875"/>
        <label>1</label>
    </ligand>
</feature>
<dbReference type="GeneID" id="73901758"/>
<evidence type="ECO:0000256" key="2">
    <source>
        <dbReference type="PIRSR" id="PIRSR000355-2"/>
    </source>
</evidence>
<organism evidence="4 5">
    <name type="scientific">Halovivax cerinus</name>
    <dbReference type="NCBI Taxonomy" id="1487865"/>
    <lineage>
        <taxon>Archaea</taxon>
        <taxon>Methanobacteriati</taxon>
        <taxon>Methanobacteriota</taxon>
        <taxon>Stenosarchaea group</taxon>
        <taxon>Halobacteria</taxon>
        <taxon>Halobacteriales</taxon>
        <taxon>Natrialbaceae</taxon>
        <taxon>Halovivax</taxon>
    </lineage>
</organism>
<dbReference type="PANTHER" id="PTHR23409:SF18">
    <property type="entry name" value="RIBONUCLEOSIDE-DIPHOSPHATE REDUCTASE SUBUNIT M2"/>
    <property type="match status" value="1"/>
</dbReference>
<comment type="similarity">
    <text evidence="1">Belongs to the ribonucleoside diphosphate reductase small chain family.</text>
</comment>
<evidence type="ECO:0000256" key="3">
    <source>
        <dbReference type="SAM" id="Phobius"/>
    </source>
</evidence>
<dbReference type="EC" id="1.17.4.1" evidence="4"/>
<proteinExistence type="inferred from homology"/>
<dbReference type="InterPro" id="IPR012348">
    <property type="entry name" value="RNR-like"/>
</dbReference>
<comment type="cofactor">
    <cofactor evidence="2">
        <name>Fe cation</name>
        <dbReference type="ChEBI" id="CHEBI:24875"/>
    </cofactor>
    <text evidence="2">Binds 2 iron ions per subunit.</text>
</comment>
<keyword evidence="3" id="KW-0472">Membrane</keyword>
<feature type="binding site" evidence="2">
    <location>
        <position position="224"/>
    </location>
    <ligand>
        <name>Fe cation</name>
        <dbReference type="ChEBI" id="CHEBI:24875"/>
        <label>2</label>
    </ligand>
</feature>
<feature type="transmembrane region" description="Helical" evidence="3">
    <location>
        <begin position="183"/>
        <end position="204"/>
    </location>
</feature>